<reference evidence="15" key="2">
    <citation type="submission" date="2020-09" db="EMBL/GenBank/DDBJ databases">
        <authorList>
            <person name="Sun Q."/>
            <person name="Zhou Y."/>
        </authorList>
    </citation>
    <scope>NUCLEOTIDE SEQUENCE</scope>
    <source>
        <strain evidence="15">CGMCC 1.12997</strain>
    </source>
</reference>
<dbReference type="PANTHER" id="PTHR19384">
    <property type="entry name" value="NITRIC OXIDE SYNTHASE-RELATED"/>
    <property type="match status" value="1"/>
</dbReference>
<dbReference type="InterPro" id="IPR017938">
    <property type="entry name" value="Riboflavin_synthase-like_b-brl"/>
</dbReference>
<proteinExistence type="predicted"/>
<dbReference type="RefSeq" id="WP_229739269.1">
    <property type="nucleotide sequence ID" value="NZ_BMGT01000003.1"/>
</dbReference>
<evidence type="ECO:0000256" key="10">
    <source>
        <dbReference type="ARBA" id="ARBA00023192"/>
    </source>
</evidence>
<keyword evidence="16" id="KW-1185">Reference proteome</keyword>
<dbReference type="InterPro" id="IPR001094">
    <property type="entry name" value="Flavdoxin-like"/>
</dbReference>
<protein>
    <recommendedName>
        <fullName evidence="1">assimilatory sulfite reductase (NADPH)</fullName>
        <ecNumber evidence="1">1.8.1.2</ecNumber>
    </recommendedName>
</protein>
<keyword evidence="2" id="KW-0813">Transport</keyword>
<organism evidence="15 16">
    <name type="scientific">Edaphobacter dinghuensis</name>
    <dbReference type="NCBI Taxonomy" id="1560005"/>
    <lineage>
        <taxon>Bacteria</taxon>
        <taxon>Pseudomonadati</taxon>
        <taxon>Acidobacteriota</taxon>
        <taxon>Terriglobia</taxon>
        <taxon>Terriglobales</taxon>
        <taxon>Acidobacteriaceae</taxon>
        <taxon>Edaphobacter</taxon>
    </lineage>
</organism>
<evidence type="ECO:0000256" key="4">
    <source>
        <dbReference type="ARBA" id="ARBA00022630"/>
    </source>
</evidence>
<dbReference type="GO" id="GO:0005829">
    <property type="term" value="C:cytosol"/>
    <property type="evidence" value="ECO:0007669"/>
    <property type="project" value="TreeGrafter"/>
</dbReference>
<feature type="binding site" evidence="12">
    <location>
        <begin position="523"/>
        <end position="524"/>
    </location>
    <ligand>
        <name>NADP(+)</name>
        <dbReference type="ChEBI" id="CHEBI:58349"/>
    </ligand>
</feature>
<reference evidence="15" key="1">
    <citation type="journal article" date="2014" name="Int. J. Syst. Evol. Microbiol.">
        <title>Complete genome sequence of Corynebacterium casei LMG S-19264T (=DSM 44701T), isolated from a smear-ripened cheese.</title>
        <authorList>
            <consortium name="US DOE Joint Genome Institute (JGI-PGF)"/>
            <person name="Walter F."/>
            <person name="Albersmeier A."/>
            <person name="Kalinowski J."/>
            <person name="Ruckert C."/>
        </authorList>
    </citation>
    <scope>NUCLEOTIDE SEQUENCE</scope>
    <source>
        <strain evidence="15">CGMCC 1.12997</strain>
    </source>
</reference>
<dbReference type="PROSITE" id="PS50902">
    <property type="entry name" value="FLAVODOXIN_LIKE"/>
    <property type="match status" value="1"/>
</dbReference>
<comment type="catalytic activity">
    <reaction evidence="11">
        <text>hydrogen sulfide + 3 NADP(+) + 3 H2O = sulfite + 3 NADPH + 4 H(+)</text>
        <dbReference type="Rhea" id="RHEA:13801"/>
        <dbReference type="ChEBI" id="CHEBI:15377"/>
        <dbReference type="ChEBI" id="CHEBI:15378"/>
        <dbReference type="ChEBI" id="CHEBI:17359"/>
        <dbReference type="ChEBI" id="CHEBI:29919"/>
        <dbReference type="ChEBI" id="CHEBI:57783"/>
        <dbReference type="ChEBI" id="CHEBI:58349"/>
        <dbReference type="EC" id="1.8.1.2"/>
    </reaction>
</comment>
<comment type="cofactor">
    <cofactor evidence="12">
        <name>FMN</name>
        <dbReference type="ChEBI" id="CHEBI:58210"/>
    </cofactor>
    <text evidence="12">Binds 1 FMN per subunit.</text>
</comment>
<dbReference type="InterPro" id="IPR039261">
    <property type="entry name" value="FNR_nucleotide-bd"/>
</dbReference>
<evidence type="ECO:0000259" key="13">
    <source>
        <dbReference type="PROSITE" id="PS50902"/>
    </source>
</evidence>
<dbReference type="InterPro" id="IPR003097">
    <property type="entry name" value="CysJ-like_FAD-binding"/>
</dbReference>
<feature type="binding site" evidence="12">
    <location>
        <position position="565"/>
    </location>
    <ligand>
        <name>NADP(+)</name>
        <dbReference type="ChEBI" id="CHEBI:58349"/>
    </ligand>
</feature>
<dbReference type="Proteomes" id="UP000647241">
    <property type="component" value="Unassembled WGS sequence"/>
</dbReference>
<dbReference type="GO" id="GO:0050660">
    <property type="term" value="F:flavin adenine dinucleotide binding"/>
    <property type="evidence" value="ECO:0007669"/>
    <property type="project" value="InterPro"/>
</dbReference>
<dbReference type="PRINTS" id="PR00371">
    <property type="entry name" value="FPNCR"/>
</dbReference>
<dbReference type="Gene3D" id="3.40.50.80">
    <property type="entry name" value="Nucleotide-binding domain of ferredoxin-NADP reductase (FNR) module"/>
    <property type="match status" value="1"/>
</dbReference>
<feature type="binding site" evidence="12">
    <location>
        <position position="603"/>
    </location>
    <ligand>
        <name>FAD</name>
        <dbReference type="ChEBI" id="CHEBI:57692"/>
    </ligand>
</feature>
<dbReference type="PANTHER" id="PTHR19384:SF128">
    <property type="entry name" value="NADPH OXIDOREDUCTASE A"/>
    <property type="match status" value="1"/>
</dbReference>
<evidence type="ECO:0000259" key="14">
    <source>
        <dbReference type="PROSITE" id="PS51384"/>
    </source>
</evidence>
<evidence type="ECO:0000313" key="15">
    <source>
        <dbReference type="EMBL" id="GGG79914.1"/>
    </source>
</evidence>
<dbReference type="InterPro" id="IPR023173">
    <property type="entry name" value="NADPH_Cyt_P450_Rdtase_alpha"/>
</dbReference>
<keyword evidence="10" id="KW-0198">Cysteine biosynthesis</keyword>
<dbReference type="InterPro" id="IPR008254">
    <property type="entry name" value="Flavodoxin/NO_synth"/>
</dbReference>
<evidence type="ECO:0000256" key="11">
    <source>
        <dbReference type="ARBA" id="ARBA00052219"/>
    </source>
</evidence>
<keyword evidence="8" id="KW-0249">Electron transport</keyword>
<feature type="binding site" evidence="12">
    <location>
        <begin position="107"/>
        <end position="110"/>
    </location>
    <ligand>
        <name>FMN</name>
        <dbReference type="ChEBI" id="CHEBI:58210"/>
    </ligand>
</feature>
<feature type="domain" description="FAD-binding FR-type" evidence="14">
    <location>
        <begin position="234"/>
        <end position="452"/>
    </location>
</feature>
<dbReference type="GO" id="GO:0004783">
    <property type="term" value="F:sulfite reductase (NADPH) activity"/>
    <property type="evidence" value="ECO:0007669"/>
    <property type="project" value="UniProtKB-EC"/>
</dbReference>
<dbReference type="PIRSF" id="PIRSF000207">
    <property type="entry name" value="SiR-FP_CysJ"/>
    <property type="match status" value="1"/>
</dbReference>
<sequence>MTTQSASPLTLVPYIPDNAPFNDDQRAWLNGFLAGIFSSAQPAIATEAPLSLKIAVLYASQSGTAEGLARKVAKDLKSKGHIASLISLEGYTPAALAEERYAILIASTYGDGDAPDAVKPFYESLCIEHFPRYQDLSYAVLALGDSHYEHFCKFGIDLDNKLDSLGAVRLHDRVDCDVDLDDAFTSWKQGLYSRLESIVSTRPAKNTPSPSAKIIAPTPKTISSETSTSAYTRENPFLAPLVDKHPLTREVSSKLTMHMAFSIADSNLKYEAGDACGVVPQNDDQLVDDIITMLNFSPQAPVQLPKSGTTTLIDALTNHLQITRLTRKMIEAYATIGNCKPLFGLLVPEQQAHLEKYTYDRGLIDLLHDYPGVLHNPADLVAMLPKLAPRLYSISSSPYAHAGEIHTTVAVVRYRSHNRERGGVCSTLLADRTNTGERRAIYIQPNKKFRLPQQSDAPIIMIGPGTGIAPFRAFLHQRRALSATGKNWLFFGERSAATDFLYRDELESMLSDKHLTHLDLAFSRDQDHKVYVQDKMLEQAPRFWSWLQDGASIYVCGDAARMAKDVDATLHSIVAKQGNLDAEAAAEYVQTLKDDHRYHRDVY</sequence>
<comment type="cofactor">
    <cofactor evidence="12">
        <name>FAD</name>
        <dbReference type="ChEBI" id="CHEBI:57692"/>
    </cofactor>
    <text evidence="12">Binds 1 FAD per subunit.</text>
</comment>
<evidence type="ECO:0000256" key="5">
    <source>
        <dbReference type="ARBA" id="ARBA00022643"/>
    </source>
</evidence>
<evidence type="ECO:0000256" key="2">
    <source>
        <dbReference type="ARBA" id="ARBA00022448"/>
    </source>
</evidence>
<dbReference type="Gene3D" id="1.20.990.10">
    <property type="entry name" value="NADPH-cytochrome p450 Reductase, Chain A, domain 3"/>
    <property type="match status" value="1"/>
</dbReference>
<dbReference type="Gene3D" id="2.40.30.10">
    <property type="entry name" value="Translation factors"/>
    <property type="match status" value="1"/>
</dbReference>
<keyword evidence="3" id="KW-0028">Amino-acid biosynthesis</keyword>
<dbReference type="InterPro" id="IPR001709">
    <property type="entry name" value="Flavoprot_Pyr_Nucl_cyt_Rdtase"/>
</dbReference>
<feature type="binding site" evidence="12">
    <location>
        <begin position="390"/>
        <end position="393"/>
    </location>
    <ligand>
        <name>FAD</name>
        <dbReference type="ChEBI" id="CHEBI:57692"/>
    </ligand>
</feature>
<dbReference type="AlphaFoldDB" id="A0A917HJ83"/>
<dbReference type="GO" id="GO:0010181">
    <property type="term" value="F:FMN binding"/>
    <property type="evidence" value="ECO:0007669"/>
    <property type="project" value="InterPro"/>
</dbReference>
<dbReference type="Pfam" id="PF00258">
    <property type="entry name" value="Flavodoxin_1"/>
    <property type="match status" value="1"/>
</dbReference>
<dbReference type="InterPro" id="IPR010199">
    <property type="entry name" value="CysJ"/>
</dbReference>
<dbReference type="SUPFAM" id="SSF52343">
    <property type="entry name" value="Ferredoxin reductase-like, C-terminal NADP-linked domain"/>
    <property type="match status" value="1"/>
</dbReference>
<keyword evidence="6 12" id="KW-0274">FAD</keyword>
<dbReference type="InterPro" id="IPR001433">
    <property type="entry name" value="OxRdtase_FAD/NAD-bd"/>
</dbReference>
<feature type="binding site" evidence="12">
    <location>
        <position position="414"/>
    </location>
    <ligand>
        <name>FAD</name>
        <dbReference type="ChEBI" id="CHEBI:57692"/>
    </ligand>
</feature>
<feature type="binding site" evidence="12">
    <location>
        <begin position="423"/>
        <end position="426"/>
    </location>
    <ligand>
        <name>FAD</name>
        <dbReference type="ChEBI" id="CHEBI:57692"/>
    </ligand>
</feature>
<name>A0A917HJ83_9BACT</name>
<feature type="binding site" evidence="12">
    <location>
        <begin position="143"/>
        <end position="152"/>
    </location>
    <ligand>
        <name>FMN</name>
        <dbReference type="ChEBI" id="CHEBI:58210"/>
    </ligand>
</feature>
<feature type="domain" description="Flavodoxin-like" evidence="13">
    <location>
        <begin position="54"/>
        <end position="192"/>
    </location>
</feature>
<dbReference type="Gene3D" id="3.40.50.360">
    <property type="match status" value="1"/>
</dbReference>
<evidence type="ECO:0000256" key="6">
    <source>
        <dbReference type="ARBA" id="ARBA00022827"/>
    </source>
</evidence>
<evidence type="ECO:0000256" key="7">
    <source>
        <dbReference type="ARBA" id="ARBA00022857"/>
    </source>
</evidence>
<keyword evidence="7 12" id="KW-0521">NADP</keyword>
<dbReference type="CDD" id="cd06199">
    <property type="entry name" value="SiR"/>
    <property type="match status" value="1"/>
</dbReference>
<dbReference type="Pfam" id="PF00175">
    <property type="entry name" value="NAD_binding_1"/>
    <property type="match status" value="1"/>
</dbReference>
<evidence type="ECO:0000256" key="12">
    <source>
        <dbReference type="PIRSR" id="PIRSR000207-1"/>
    </source>
</evidence>
<evidence type="ECO:0000256" key="3">
    <source>
        <dbReference type="ARBA" id="ARBA00022605"/>
    </source>
</evidence>
<evidence type="ECO:0000256" key="1">
    <source>
        <dbReference type="ARBA" id="ARBA00012604"/>
    </source>
</evidence>
<dbReference type="EMBL" id="BMGT01000003">
    <property type="protein sequence ID" value="GGG79914.1"/>
    <property type="molecule type" value="Genomic_DNA"/>
</dbReference>
<evidence type="ECO:0000313" key="16">
    <source>
        <dbReference type="Proteomes" id="UP000647241"/>
    </source>
</evidence>
<feature type="binding site" evidence="12">
    <location>
        <begin position="529"/>
        <end position="533"/>
    </location>
    <ligand>
        <name>NADP(+)</name>
        <dbReference type="ChEBI" id="CHEBI:58349"/>
    </ligand>
</feature>
<evidence type="ECO:0000256" key="8">
    <source>
        <dbReference type="ARBA" id="ARBA00022982"/>
    </source>
</evidence>
<dbReference type="FunFam" id="3.40.50.80:FF:000001">
    <property type="entry name" value="NADPH--cytochrome P450 reductase 1"/>
    <property type="match status" value="1"/>
</dbReference>
<dbReference type="EC" id="1.8.1.2" evidence="1"/>
<feature type="binding site" evidence="12">
    <location>
        <position position="323"/>
    </location>
    <ligand>
        <name>FAD</name>
        <dbReference type="ChEBI" id="CHEBI:57692"/>
    </ligand>
</feature>
<comment type="caution">
    <text evidence="15">The sequence shown here is derived from an EMBL/GenBank/DDBJ whole genome shotgun (WGS) entry which is preliminary data.</text>
</comment>
<evidence type="ECO:0000256" key="9">
    <source>
        <dbReference type="ARBA" id="ARBA00023002"/>
    </source>
</evidence>
<dbReference type="PROSITE" id="PS51384">
    <property type="entry name" value="FAD_FR"/>
    <property type="match status" value="1"/>
</dbReference>
<dbReference type="GO" id="GO:0019344">
    <property type="term" value="P:cysteine biosynthetic process"/>
    <property type="evidence" value="ECO:0007669"/>
    <property type="project" value="UniProtKB-KW"/>
</dbReference>
<dbReference type="InterPro" id="IPR017927">
    <property type="entry name" value="FAD-bd_FR_type"/>
</dbReference>
<dbReference type="SUPFAM" id="SSF52218">
    <property type="entry name" value="Flavoproteins"/>
    <property type="match status" value="1"/>
</dbReference>
<dbReference type="SUPFAM" id="SSF63380">
    <property type="entry name" value="Riboflavin synthase domain-like"/>
    <property type="match status" value="1"/>
</dbReference>
<dbReference type="Pfam" id="PF00667">
    <property type="entry name" value="FAD_binding_1"/>
    <property type="match status" value="1"/>
</dbReference>
<feature type="binding site" evidence="12">
    <location>
        <begin position="408"/>
        <end position="410"/>
    </location>
    <ligand>
        <name>FAD</name>
        <dbReference type="ChEBI" id="CHEBI:57692"/>
    </ligand>
</feature>
<keyword evidence="5 12" id="KW-0288">FMN</keyword>
<dbReference type="PRINTS" id="PR00369">
    <property type="entry name" value="FLAVODOXIN"/>
</dbReference>
<keyword evidence="9" id="KW-0560">Oxidoreductase</keyword>
<accession>A0A917HJ83</accession>
<keyword evidence="4" id="KW-0285">Flavoprotein</keyword>
<gene>
    <name evidence="15" type="primary">cysJ</name>
    <name evidence="15" type="ORF">GCM10011585_24030</name>
</gene>
<dbReference type="InterPro" id="IPR029039">
    <property type="entry name" value="Flavoprotein-like_sf"/>
</dbReference>